<dbReference type="Gramene" id="mRNA:HanXRQr2_Chr11g0508091">
    <property type="protein sequence ID" value="CDS:HanXRQr2_Chr11g0508091.1"/>
    <property type="gene ID" value="HanXRQr2_Chr11g0508091"/>
</dbReference>
<evidence type="ECO:0000256" key="1">
    <source>
        <dbReference type="SAM" id="Phobius"/>
    </source>
</evidence>
<dbReference type="EMBL" id="CM007900">
    <property type="protein sequence ID" value="OTG08719.1"/>
    <property type="molecule type" value="Genomic_DNA"/>
</dbReference>
<reference evidence="2 4" key="1">
    <citation type="journal article" date="2017" name="Nature">
        <title>The sunflower genome provides insights into oil metabolism, flowering and Asterid evolution.</title>
        <authorList>
            <person name="Badouin H."/>
            <person name="Gouzy J."/>
            <person name="Grassa C.J."/>
            <person name="Murat F."/>
            <person name="Staton S.E."/>
            <person name="Cottret L."/>
            <person name="Lelandais-Briere C."/>
            <person name="Owens G.L."/>
            <person name="Carrere S."/>
            <person name="Mayjonade B."/>
            <person name="Legrand L."/>
            <person name="Gill N."/>
            <person name="Kane N.C."/>
            <person name="Bowers J.E."/>
            <person name="Hubner S."/>
            <person name="Bellec A."/>
            <person name="Berard A."/>
            <person name="Berges H."/>
            <person name="Blanchet N."/>
            <person name="Boniface M.C."/>
            <person name="Brunel D."/>
            <person name="Catrice O."/>
            <person name="Chaidir N."/>
            <person name="Claudel C."/>
            <person name="Donnadieu C."/>
            <person name="Faraut T."/>
            <person name="Fievet G."/>
            <person name="Helmstetter N."/>
            <person name="King M."/>
            <person name="Knapp S.J."/>
            <person name="Lai Z."/>
            <person name="Le Paslier M.C."/>
            <person name="Lippi Y."/>
            <person name="Lorenzon L."/>
            <person name="Mandel J.R."/>
            <person name="Marage G."/>
            <person name="Marchand G."/>
            <person name="Marquand E."/>
            <person name="Bret-Mestries E."/>
            <person name="Morien E."/>
            <person name="Nambeesan S."/>
            <person name="Nguyen T."/>
            <person name="Pegot-Espagnet P."/>
            <person name="Pouilly N."/>
            <person name="Raftis F."/>
            <person name="Sallet E."/>
            <person name="Schiex T."/>
            <person name="Thomas J."/>
            <person name="Vandecasteele C."/>
            <person name="Vares D."/>
            <person name="Vear F."/>
            <person name="Vautrin S."/>
            <person name="Crespi M."/>
            <person name="Mangin B."/>
            <person name="Burke J.M."/>
            <person name="Salse J."/>
            <person name="Munos S."/>
            <person name="Vincourt P."/>
            <person name="Rieseberg L.H."/>
            <person name="Langlade N.B."/>
        </authorList>
    </citation>
    <scope>NUCLEOTIDE SEQUENCE [LARGE SCALE GENOMIC DNA]</scope>
    <source>
        <strain evidence="4">cv. SF193</strain>
        <tissue evidence="2">Leaves</tissue>
    </source>
</reference>
<reference evidence="2" key="3">
    <citation type="submission" date="2020-06" db="EMBL/GenBank/DDBJ databases">
        <title>Helianthus annuus Genome sequencing and assembly Release 2.</title>
        <authorList>
            <person name="Gouzy J."/>
            <person name="Langlade N."/>
            <person name="Munos S."/>
        </authorList>
    </citation>
    <scope>NUCLEOTIDE SEQUENCE</scope>
    <source>
        <tissue evidence="2">Leaves</tissue>
    </source>
</reference>
<dbReference type="InParanoid" id="A0A251TD95"/>
<feature type="transmembrane region" description="Helical" evidence="1">
    <location>
        <begin position="6"/>
        <end position="23"/>
    </location>
</feature>
<dbReference type="AlphaFoldDB" id="A0A251TD95"/>
<dbReference type="Proteomes" id="UP000215914">
    <property type="component" value="Chromosome 11"/>
</dbReference>
<evidence type="ECO:0000313" key="4">
    <source>
        <dbReference type="Proteomes" id="UP000215914"/>
    </source>
</evidence>
<accession>A0A251TD95</accession>
<dbReference type="EMBL" id="MNCJ02000326">
    <property type="protein sequence ID" value="KAF5783449.1"/>
    <property type="molecule type" value="Genomic_DNA"/>
</dbReference>
<protein>
    <submittedName>
        <fullName evidence="3">Uncharacterized protein</fullName>
    </submittedName>
</protein>
<evidence type="ECO:0000313" key="2">
    <source>
        <dbReference type="EMBL" id="KAF5783449.1"/>
    </source>
</evidence>
<organism evidence="3 4">
    <name type="scientific">Helianthus annuus</name>
    <name type="common">Common sunflower</name>
    <dbReference type="NCBI Taxonomy" id="4232"/>
    <lineage>
        <taxon>Eukaryota</taxon>
        <taxon>Viridiplantae</taxon>
        <taxon>Streptophyta</taxon>
        <taxon>Embryophyta</taxon>
        <taxon>Tracheophyta</taxon>
        <taxon>Spermatophyta</taxon>
        <taxon>Magnoliopsida</taxon>
        <taxon>eudicotyledons</taxon>
        <taxon>Gunneridae</taxon>
        <taxon>Pentapetalae</taxon>
        <taxon>asterids</taxon>
        <taxon>campanulids</taxon>
        <taxon>Asterales</taxon>
        <taxon>Asteraceae</taxon>
        <taxon>Asteroideae</taxon>
        <taxon>Heliantheae alliance</taxon>
        <taxon>Heliantheae</taxon>
        <taxon>Helianthus</taxon>
    </lineage>
</organism>
<keyword evidence="4" id="KW-1185">Reference proteome</keyword>
<keyword evidence="1" id="KW-0472">Membrane</keyword>
<name>A0A251TD95_HELAN</name>
<evidence type="ECO:0000313" key="3">
    <source>
        <dbReference type="EMBL" id="OTG08719.1"/>
    </source>
</evidence>
<proteinExistence type="predicted"/>
<keyword evidence="1" id="KW-1133">Transmembrane helix</keyword>
<sequence length="83" mass="9611">MAVNWEFIHSVYLFLALYLLFVLNKSRSSGALSQLVADFVDHQLVISFVALLFKDFVVLQFYYLEIEQAFGSISLFLSLFLNH</sequence>
<keyword evidence="1" id="KW-0812">Transmembrane</keyword>
<gene>
    <name evidence="3" type="ORF">HannXRQ_Chr11g0344881</name>
    <name evidence="2" type="ORF">HanXRQr2_Chr11g0508091</name>
</gene>
<reference evidence="3" key="2">
    <citation type="submission" date="2017-02" db="EMBL/GenBank/DDBJ databases">
        <title>Sunflower complete genome.</title>
        <authorList>
            <person name="Langlade N."/>
            <person name="Munos S."/>
        </authorList>
    </citation>
    <scope>NUCLEOTIDE SEQUENCE [LARGE SCALE GENOMIC DNA]</scope>
    <source>
        <tissue evidence="3">Leaves</tissue>
    </source>
</reference>